<feature type="domain" description="RecF/RecN/SMC N-terminal" evidence="10">
    <location>
        <begin position="2"/>
        <end position="513"/>
    </location>
</feature>
<name>A0A8J7ZDA0_9CYAN</name>
<dbReference type="InterPro" id="IPR003395">
    <property type="entry name" value="RecF/RecN/SMC_N"/>
</dbReference>
<reference evidence="11" key="1">
    <citation type="submission" date="2019-12" db="EMBL/GenBank/DDBJ databases">
        <title>High-Quality draft genome sequences of three cyanobacteria isolated from the limestone walls of the Old Cathedral of Coimbra.</title>
        <authorList>
            <person name="Tiago I."/>
            <person name="Soares F."/>
            <person name="Portugal A."/>
        </authorList>
    </citation>
    <scope>NUCLEOTIDE SEQUENCE</scope>
    <source>
        <strain evidence="11">A</strain>
    </source>
</reference>
<evidence type="ECO:0000256" key="4">
    <source>
        <dbReference type="ARBA" id="ARBA00022741"/>
    </source>
</evidence>
<dbReference type="GO" id="GO:0009432">
    <property type="term" value="P:SOS response"/>
    <property type="evidence" value="ECO:0007669"/>
    <property type="project" value="TreeGrafter"/>
</dbReference>
<evidence type="ECO:0000256" key="1">
    <source>
        <dbReference type="ARBA" id="ARBA00003618"/>
    </source>
</evidence>
<accession>A0A8J7ZDA0</accession>
<evidence type="ECO:0000313" key="11">
    <source>
        <dbReference type="EMBL" id="NDJ19950.1"/>
    </source>
</evidence>
<protein>
    <recommendedName>
        <fullName evidence="3">DNA repair protein RecN</fullName>
    </recommendedName>
    <alternativeName>
        <fullName evidence="8">Recombination protein N</fullName>
    </alternativeName>
</protein>
<keyword evidence="12" id="KW-1185">Reference proteome</keyword>
<comment type="similarity">
    <text evidence="2">Belongs to the RecN family.</text>
</comment>
<dbReference type="PANTHER" id="PTHR11059">
    <property type="entry name" value="DNA REPAIR PROTEIN RECN"/>
    <property type="match status" value="1"/>
</dbReference>
<evidence type="ECO:0000256" key="3">
    <source>
        <dbReference type="ARBA" id="ARBA00021315"/>
    </source>
</evidence>
<dbReference type="FunFam" id="3.40.50.300:FF:000356">
    <property type="entry name" value="DNA repair protein RecN"/>
    <property type="match status" value="1"/>
</dbReference>
<evidence type="ECO:0000256" key="7">
    <source>
        <dbReference type="ARBA" id="ARBA00023204"/>
    </source>
</evidence>
<feature type="compositionally biased region" description="Polar residues" evidence="9">
    <location>
        <begin position="601"/>
        <end position="613"/>
    </location>
</feature>
<dbReference type="NCBIfam" id="TIGR00634">
    <property type="entry name" value="recN"/>
    <property type="match status" value="1"/>
</dbReference>
<evidence type="ECO:0000256" key="2">
    <source>
        <dbReference type="ARBA" id="ARBA00009441"/>
    </source>
</evidence>
<dbReference type="PANTHER" id="PTHR11059:SF0">
    <property type="entry name" value="DNA REPAIR PROTEIN RECN"/>
    <property type="match status" value="1"/>
</dbReference>
<proteinExistence type="inferred from homology"/>
<dbReference type="Gene3D" id="3.40.50.300">
    <property type="entry name" value="P-loop containing nucleotide triphosphate hydrolases"/>
    <property type="match status" value="2"/>
</dbReference>
<feature type="compositionally biased region" description="Basic residues" evidence="9">
    <location>
        <begin position="622"/>
        <end position="632"/>
    </location>
</feature>
<dbReference type="GO" id="GO:0043590">
    <property type="term" value="C:bacterial nucleoid"/>
    <property type="evidence" value="ECO:0007669"/>
    <property type="project" value="TreeGrafter"/>
</dbReference>
<evidence type="ECO:0000259" key="10">
    <source>
        <dbReference type="Pfam" id="PF02463"/>
    </source>
</evidence>
<dbReference type="InterPro" id="IPR004604">
    <property type="entry name" value="DNA_recomb/repair_RecN"/>
</dbReference>
<keyword evidence="4" id="KW-0547">Nucleotide-binding</keyword>
<evidence type="ECO:0000256" key="6">
    <source>
        <dbReference type="ARBA" id="ARBA00022840"/>
    </source>
</evidence>
<dbReference type="GO" id="GO:0005524">
    <property type="term" value="F:ATP binding"/>
    <property type="evidence" value="ECO:0007669"/>
    <property type="project" value="UniProtKB-KW"/>
</dbReference>
<dbReference type="EMBL" id="WVIE01000048">
    <property type="protein sequence ID" value="NDJ19950.1"/>
    <property type="molecule type" value="Genomic_DNA"/>
</dbReference>
<dbReference type="SUPFAM" id="SSF52540">
    <property type="entry name" value="P-loop containing nucleoside triphosphate hydrolases"/>
    <property type="match status" value="1"/>
</dbReference>
<comment type="function">
    <text evidence="1">May be involved in recombinational repair of damaged DNA.</text>
</comment>
<organism evidence="11 12">
    <name type="scientific">Myxacorys almedinensis A</name>
    <dbReference type="NCBI Taxonomy" id="2690445"/>
    <lineage>
        <taxon>Bacteria</taxon>
        <taxon>Bacillati</taxon>
        <taxon>Cyanobacteriota</taxon>
        <taxon>Cyanophyceae</taxon>
        <taxon>Leptolyngbyales</taxon>
        <taxon>Leptolyngbyaceae</taxon>
        <taxon>Myxacorys</taxon>
        <taxon>Myxacorys almedinensis</taxon>
    </lineage>
</organism>
<evidence type="ECO:0000313" key="12">
    <source>
        <dbReference type="Proteomes" id="UP000646053"/>
    </source>
</evidence>
<evidence type="ECO:0000256" key="5">
    <source>
        <dbReference type="ARBA" id="ARBA00022763"/>
    </source>
</evidence>
<evidence type="ECO:0000256" key="8">
    <source>
        <dbReference type="ARBA" id="ARBA00033408"/>
    </source>
</evidence>
<dbReference type="CDD" id="cd03241">
    <property type="entry name" value="ABC_RecN"/>
    <property type="match status" value="2"/>
</dbReference>
<dbReference type="GO" id="GO:0006281">
    <property type="term" value="P:DNA repair"/>
    <property type="evidence" value="ECO:0007669"/>
    <property type="project" value="UniProtKB-KW"/>
</dbReference>
<dbReference type="AlphaFoldDB" id="A0A8J7ZDA0"/>
<keyword evidence="5" id="KW-0227">DNA damage</keyword>
<dbReference type="InterPro" id="IPR027417">
    <property type="entry name" value="P-loop_NTPase"/>
</dbReference>
<gene>
    <name evidence="11" type="primary">recN</name>
    <name evidence="11" type="ORF">GS601_22175</name>
</gene>
<dbReference type="Pfam" id="PF02463">
    <property type="entry name" value="SMC_N"/>
    <property type="match status" value="1"/>
</dbReference>
<sequence>MLLSLRIENFALIDYLELDFGSGLHVLTGETGAGKSIILDAIDAALGGKISGRSIRTGEERALIEATFQAEAPLREWFASEEIDLIDDGTAVCSREIVANQSGQRTRSRINGVLVNKQQMETVRDRLVEITAQGQTVQLGQPSLQRDWLDSFGGAALLKQRDRVSQAFVTYQHAAQALEKRRQSEQQRLQQLDLFQYQLQDLNGANLTEPDELDQLEQERKRLGHSVELQQQSFQVYQALYENENEGGEACADLLGNAESVLTSMVQFDDQVQPILEMVMSALAQIEEAGQQINAYGGGLETDPQRFQEVEERIIELKQICRKYGPTLADAIALQHSLQAELDDLTGAGQSLEALEQTATQRQTDLLHACETLTQLRQATAQDLESRLVAELKPLAMEKVQFKVGITPVAPTAAGHDRITYLFSPNPGEPLQPLTEIASGGEMSRFLLALQACFSQVDSAGTLVFDEIDVGVSGRVAQAIAEKLHQLSRHHQVLCVTHQPIVAAMADHHFHVDKHVIDPGNGKMNGNSATAAREADLRTVVRVSPLDSDQRRQELAQLASGQVGSTENATTEAAAYAFAESLLAQAASLRQTDSADGRANGSPTEGNGSTTKTVKTREAKPKARKAKSAKQA</sequence>
<comment type="caution">
    <text evidence="11">The sequence shown here is derived from an EMBL/GenBank/DDBJ whole genome shotgun (WGS) entry which is preliminary data.</text>
</comment>
<feature type="region of interest" description="Disordered" evidence="9">
    <location>
        <begin position="589"/>
        <end position="632"/>
    </location>
</feature>
<evidence type="ECO:0000256" key="9">
    <source>
        <dbReference type="SAM" id="MobiDB-lite"/>
    </source>
</evidence>
<dbReference type="Proteomes" id="UP000646053">
    <property type="component" value="Unassembled WGS sequence"/>
</dbReference>
<keyword evidence="7" id="KW-0234">DNA repair</keyword>
<dbReference type="GO" id="GO:0006310">
    <property type="term" value="P:DNA recombination"/>
    <property type="evidence" value="ECO:0007669"/>
    <property type="project" value="InterPro"/>
</dbReference>
<keyword evidence="6" id="KW-0067">ATP-binding</keyword>